<feature type="non-terminal residue" evidence="1">
    <location>
        <position position="142"/>
    </location>
</feature>
<evidence type="ECO:0000313" key="2">
    <source>
        <dbReference type="Proteomes" id="UP001150603"/>
    </source>
</evidence>
<accession>A0ACC1J8A0</accession>
<organism evidence="1 2">
    <name type="scientific">Linderina macrospora</name>
    <dbReference type="NCBI Taxonomy" id="4868"/>
    <lineage>
        <taxon>Eukaryota</taxon>
        <taxon>Fungi</taxon>
        <taxon>Fungi incertae sedis</taxon>
        <taxon>Zoopagomycota</taxon>
        <taxon>Kickxellomycotina</taxon>
        <taxon>Kickxellomycetes</taxon>
        <taxon>Kickxellales</taxon>
        <taxon>Kickxellaceae</taxon>
        <taxon>Linderina</taxon>
    </lineage>
</organism>
<dbReference type="Proteomes" id="UP001150603">
    <property type="component" value="Unassembled WGS sequence"/>
</dbReference>
<reference evidence="1" key="1">
    <citation type="submission" date="2022-07" db="EMBL/GenBank/DDBJ databases">
        <title>Phylogenomic reconstructions and comparative analyses of Kickxellomycotina fungi.</title>
        <authorList>
            <person name="Reynolds N.K."/>
            <person name="Stajich J.E."/>
            <person name="Barry K."/>
            <person name="Grigoriev I.V."/>
            <person name="Crous P."/>
            <person name="Smith M.E."/>
        </authorList>
    </citation>
    <scope>NUCLEOTIDE SEQUENCE</scope>
    <source>
        <strain evidence="1">NRRL 5244</strain>
    </source>
</reference>
<comment type="caution">
    <text evidence="1">The sequence shown here is derived from an EMBL/GenBank/DDBJ whole genome shotgun (WGS) entry which is preliminary data.</text>
</comment>
<proteinExistence type="predicted"/>
<dbReference type="EMBL" id="JANBPW010002204">
    <property type="protein sequence ID" value="KAJ1941629.1"/>
    <property type="molecule type" value="Genomic_DNA"/>
</dbReference>
<name>A0ACC1J8A0_9FUNG</name>
<gene>
    <name evidence="1" type="primary">SCYL2</name>
    <name evidence="1" type="ORF">FBU59_003448</name>
</gene>
<keyword evidence="2" id="KW-1185">Reference proteome</keyword>
<sequence length="142" mass="15840">MDGYLSKLRGLASSAANAVQSKIGRDYDVNLSASPIGESGLWSLFRATRRSSSQQVTVWVFEKRFFEQGINRQLFTLREQNLVLDLLKGEASQLTRLRHPSVLQVVEPLEETRGSLMFVTELVIASLDDLVNPGHKYRSGSG</sequence>
<evidence type="ECO:0000313" key="1">
    <source>
        <dbReference type="EMBL" id="KAJ1941629.1"/>
    </source>
</evidence>
<protein>
    <submittedName>
        <fullName evidence="1">SCY1-like protein 2</fullName>
    </submittedName>
</protein>